<protein>
    <submittedName>
        <fullName evidence="2">Uncharacterized protein</fullName>
    </submittedName>
</protein>
<name>A0A6M3JPG3_9ZZZZ</name>
<dbReference type="AlphaFoldDB" id="A0A6M3JPG3"/>
<evidence type="ECO:0000313" key="1">
    <source>
        <dbReference type="EMBL" id="QJA61809.1"/>
    </source>
</evidence>
<evidence type="ECO:0000313" key="2">
    <source>
        <dbReference type="EMBL" id="QJA72004.1"/>
    </source>
</evidence>
<dbReference type="EMBL" id="MT141453">
    <property type="protein sequence ID" value="QJA61809.1"/>
    <property type="molecule type" value="Genomic_DNA"/>
</dbReference>
<dbReference type="EMBL" id="MT141916">
    <property type="protein sequence ID" value="QJA72004.1"/>
    <property type="molecule type" value="Genomic_DNA"/>
</dbReference>
<reference evidence="2" key="1">
    <citation type="submission" date="2020-03" db="EMBL/GenBank/DDBJ databases">
        <title>The deep terrestrial virosphere.</title>
        <authorList>
            <person name="Holmfeldt K."/>
            <person name="Nilsson E."/>
            <person name="Simone D."/>
            <person name="Lopez-Fernandez M."/>
            <person name="Wu X."/>
            <person name="de Brujin I."/>
            <person name="Lundin D."/>
            <person name="Andersson A."/>
            <person name="Bertilsson S."/>
            <person name="Dopson M."/>
        </authorList>
    </citation>
    <scope>NUCLEOTIDE SEQUENCE</scope>
    <source>
        <strain evidence="2">MM415A02959</strain>
        <strain evidence="1">MM415B00892</strain>
    </source>
</reference>
<sequence length="97" mass="11237">MTMKNKTDRVSTEDEEYVDSFITLIGYKTILLMKEFISANSSSGLKELFKIPLVPYDKWRKGFDLVLQTPQTRLEFFSIMDSVCGIGFAEETVRRIQ</sequence>
<proteinExistence type="predicted"/>
<organism evidence="2">
    <name type="scientific">viral metagenome</name>
    <dbReference type="NCBI Taxonomy" id="1070528"/>
    <lineage>
        <taxon>unclassified sequences</taxon>
        <taxon>metagenomes</taxon>
        <taxon>organismal metagenomes</taxon>
    </lineage>
</organism>
<accession>A0A6M3JPG3</accession>
<gene>
    <name evidence="2" type="ORF">MM415A02959_0008</name>
    <name evidence="1" type="ORF">MM415B00892_0035</name>
</gene>